<dbReference type="AlphaFoldDB" id="A0ABD7BRX9"/>
<protein>
    <submittedName>
        <fullName evidence="4">NUDIX hydrolase</fullName>
    </submittedName>
</protein>
<evidence type="ECO:0000256" key="1">
    <source>
        <dbReference type="ARBA" id="ARBA00001946"/>
    </source>
</evidence>
<dbReference type="Proteomes" id="UP000593972">
    <property type="component" value="Chromosome"/>
</dbReference>
<accession>A0ABD7BRX9</accession>
<feature type="domain" description="Nudix hydrolase" evidence="3">
    <location>
        <begin position="44"/>
        <end position="175"/>
    </location>
</feature>
<name>A0ABD7BRX9_LACPA</name>
<reference evidence="4 5" key="1">
    <citation type="submission" date="2020-03" db="EMBL/GenBank/DDBJ databases">
        <title>Complete genome sequence of Lactobacillus paracasei strain NFFJ04, isolated from animal feed.</title>
        <authorList>
            <person name="Jung J.Y."/>
        </authorList>
    </citation>
    <scope>NUCLEOTIDE SEQUENCE [LARGE SCALE GENOMIC DNA]</scope>
    <source>
        <strain evidence="4 5">NFFJ04</strain>
    </source>
</reference>
<evidence type="ECO:0000256" key="2">
    <source>
        <dbReference type="ARBA" id="ARBA00022801"/>
    </source>
</evidence>
<proteinExistence type="predicted"/>
<gene>
    <name evidence="4" type="ORF">HCJ88_06245</name>
</gene>
<dbReference type="PANTHER" id="PTHR11839">
    <property type="entry name" value="UDP/ADP-SUGAR PYROPHOSPHATASE"/>
    <property type="match status" value="1"/>
</dbReference>
<dbReference type="GO" id="GO:0016787">
    <property type="term" value="F:hydrolase activity"/>
    <property type="evidence" value="ECO:0007669"/>
    <property type="project" value="UniProtKB-KW"/>
</dbReference>
<comment type="cofactor">
    <cofactor evidence="1">
        <name>Mg(2+)</name>
        <dbReference type="ChEBI" id="CHEBI:18420"/>
    </cofactor>
</comment>
<dbReference type="EMBL" id="CP050500">
    <property type="protein sequence ID" value="QOP55403.1"/>
    <property type="molecule type" value="Genomic_DNA"/>
</dbReference>
<dbReference type="PANTHER" id="PTHR11839:SF18">
    <property type="entry name" value="NUDIX HYDROLASE DOMAIN-CONTAINING PROTEIN"/>
    <property type="match status" value="1"/>
</dbReference>
<dbReference type="SUPFAM" id="SSF55811">
    <property type="entry name" value="Nudix"/>
    <property type="match status" value="1"/>
</dbReference>
<dbReference type="InterPro" id="IPR015797">
    <property type="entry name" value="NUDIX_hydrolase-like_dom_sf"/>
</dbReference>
<keyword evidence="2 4" id="KW-0378">Hydrolase</keyword>
<organism evidence="4 5">
    <name type="scientific">Lacticaseibacillus paracasei</name>
    <name type="common">Lactobacillus paracasei</name>
    <dbReference type="NCBI Taxonomy" id="1597"/>
    <lineage>
        <taxon>Bacteria</taxon>
        <taxon>Bacillati</taxon>
        <taxon>Bacillota</taxon>
        <taxon>Bacilli</taxon>
        <taxon>Lactobacillales</taxon>
        <taxon>Lactobacillaceae</taxon>
        <taxon>Lacticaseibacillus</taxon>
    </lineage>
</organism>
<dbReference type="Gene3D" id="3.90.79.10">
    <property type="entry name" value="Nucleoside Triphosphate Pyrophosphohydrolase"/>
    <property type="match status" value="1"/>
</dbReference>
<sequence length="190" mass="21154">MFFDQPLAKGKILSETPHYHGPIFDVVTQHIKTPDGLTVERDLIRHANAVAMLAMTDDGRVLVNREYRVAVNSEVFGLPAGLMDPGEDWEAAASRELREETGYVTHDLQWMTAIRSSEGMTDETVNLVLAHLDLADKTKQDFDQDEFVTSRLVPFSELVAGVKAGKIRSAQTVSAVTYYLAFIAKDQNID</sequence>
<dbReference type="RefSeq" id="WP_193137426.1">
    <property type="nucleotide sequence ID" value="NZ_CP045567.1"/>
</dbReference>
<evidence type="ECO:0000313" key="5">
    <source>
        <dbReference type="Proteomes" id="UP000593972"/>
    </source>
</evidence>
<dbReference type="InterPro" id="IPR020084">
    <property type="entry name" value="NUDIX_hydrolase_CS"/>
</dbReference>
<dbReference type="PROSITE" id="PS51462">
    <property type="entry name" value="NUDIX"/>
    <property type="match status" value="1"/>
</dbReference>
<dbReference type="InterPro" id="IPR000086">
    <property type="entry name" value="NUDIX_hydrolase_dom"/>
</dbReference>
<dbReference type="PROSITE" id="PS00893">
    <property type="entry name" value="NUDIX_BOX"/>
    <property type="match status" value="1"/>
</dbReference>
<dbReference type="Pfam" id="PF00293">
    <property type="entry name" value="NUDIX"/>
    <property type="match status" value="1"/>
</dbReference>
<evidence type="ECO:0000313" key="4">
    <source>
        <dbReference type="EMBL" id="QOP55403.1"/>
    </source>
</evidence>
<dbReference type="CDD" id="cd03424">
    <property type="entry name" value="NUDIX_ADPRase_Nudt5_UGPPase_Nudt14"/>
    <property type="match status" value="1"/>
</dbReference>
<evidence type="ECO:0000259" key="3">
    <source>
        <dbReference type="PROSITE" id="PS51462"/>
    </source>
</evidence>